<dbReference type="Pfam" id="PF04828">
    <property type="entry name" value="GFA"/>
    <property type="match status" value="1"/>
</dbReference>
<dbReference type="PANTHER" id="PTHR33337">
    <property type="entry name" value="GFA DOMAIN-CONTAINING PROTEIN"/>
    <property type="match status" value="1"/>
</dbReference>
<keyword evidence="3" id="KW-0862">Zinc</keyword>
<keyword evidence="4" id="KW-0456">Lyase</keyword>
<dbReference type="GeneID" id="93575683"/>
<organism evidence="6 7">
    <name type="scientific">Aspergillus brasiliensis (strain CBS 101740 / IMI 381727 / IBT 21946)</name>
    <dbReference type="NCBI Taxonomy" id="767769"/>
    <lineage>
        <taxon>Eukaryota</taxon>
        <taxon>Fungi</taxon>
        <taxon>Dikarya</taxon>
        <taxon>Ascomycota</taxon>
        <taxon>Pezizomycotina</taxon>
        <taxon>Eurotiomycetes</taxon>
        <taxon>Eurotiomycetidae</taxon>
        <taxon>Eurotiales</taxon>
        <taxon>Aspergillaceae</taxon>
        <taxon>Aspergillus</taxon>
        <taxon>Aspergillus subgen. Circumdati</taxon>
    </lineage>
</organism>
<evidence type="ECO:0000256" key="2">
    <source>
        <dbReference type="ARBA" id="ARBA00022723"/>
    </source>
</evidence>
<evidence type="ECO:0000256" key="4">
    <source>
        <dbReference type="ARBA" id="ARBA00023239"/>
    </source>
</evidence>
<dbReference type="PANTHER" id="PTHR33337:SF30">
    <property type="entry name" value="DUF636 DOMAIN PROTEIN (AFU_ORTHOLOGUE AFUA_1G03180)"/>
    <property type="match status" value="1"/>
</dbReference>
<sequence length="137" mass="14611">MSISGSCLCGGITYTAEVTEYMSALCHCTDCQKWTGSAFTSNAVVPRSSFKITKGTPSSYDSFGASGKVSRRFFCPTCGSSLYTDLEVMPDMTCIKGGTLDNGHASLGGKVDVEFYVKDRPAYLVPVAEAKQVSHFG</sequence>
<dbReference type="Gene3D" id="3.90.1590.10">
    <property type="entry name" value="glutathione-dependent formaldehyde- activating enzyme (gfa)"/>
    <property type="match status" value="1"/>
</dbReference>
<reference evidence="7" key="1">
    <citation type="journal article" date="2017" name="Genome Biol.">
        <title>Comparative genomics reveals high biological diversity and specific adaptations in the industrially and medically important fungal genus Aspergillus.</title>
        <authorList>
            <person name="de Vries R.P."/>
            <person name="Riley R."/>
            <person name="Wiebenga A."/>
            <person name="Aguilar-Osorio G."/>
            <person name="Amillis S."/>
            <person name="Uchima C.A."/>
            <person name="Anderluh G."/>
            <person name="Asadollahi M."/>
            <person name="Askin M."/>
            <person name="Barry K."/>
            <person name="Battaglia E."/>
            <person name="Bayram O."/>
            <person name="Benocci T."/>
            <person name="Braus-Stromeyer S.A."/>
            <person name="Caldana C."/>
            <person name="Canovas D."/>
            <person name="Cerqueira G.C."/>
            <person name="Chen F."/>
            <person name="Chen W."/>
            <person name="Choi C."/>
            <person name="Clum A."/>
            <person name="Dos Santos R.A."/>
            <person name="Damasio A.R."/>
            <person name="Diallinas G."/>
            <person name="Emri T."/>
            <person name="Fekete E."/>
            <person name="Flipphi M."/>
            <person name="Freyberg S."/>
            <person name="Gallo A."/>
            <person name="Gournas C."/>
            <person name="Habgood R."/>
            <person name="Hainaut M."/>
            <person name="Harispe M.L."/>
            <person name="Henrissat B."/>
            <person name="Hilden K.S."/>
            <person name="Hope R."/>
            <person name="Hossain A."/>
            <person name="Karabika E."/>
            <person name="Karaffa L."/>
            <person name="Karanyi Z."/>
            <person name="Krasevec N."/>
            <person name="Kuo A."/>
            <person name="Kusch H."/>
            <person name="LaButti K."/>
            <person name="Lagendijk E.L."/>
            <person name="Lapidus A."/>
            <person name="Levasseur A."/>
            <person name="Lindquist E."/>
            <person name="Lipzen A."/>
            <person name="Logrieco A.F."/>
            <person name="MacCabe A."/>
            <person name="Maekelae M.R."/>
            <person name="Malavazi I."/>
            <person name="Melin P."/>
            <person name="Meyer V."/>
            <person name="Mielnichuk N."/>
            <person name="Miskei M."/>
            <person name="Molnar A.P."/>
            <person name="Mule G."/>
            <person name="Ngan C.Y."/>
            <person name="Orejas M."/>
            <person name="Orosz E."/>
            <person name="Ouedraogo J.P."/>
            <person name="Overkamp K.M."/>
            <person name="Park H.-S."/>
            <person name="Perrone G."/>
            <person name="Piumi F."/>
            <person name="Punt P.J."/>
            <person name="Ram A.F."/>
            <person name="Ramon A."/>
            <person name="Rauscher S."/>
            <person name="Record E."/>
            <person name="Riano-Pachon D.M."/>
            <person name="Robert V."/>
            <person name="Roehrig J."/>
            <person name="Ruller R."/>
            <person name="Salamov A."/>
            <person name="Salih N.S."/>
            <person name="Samson R.A."/>
            <person name="Sandor E."/>
            <person name="Sanguinetti M."/>
            <person name="Schuetze T."/>
            <person name="Sepcic K."/>
            <person name="Shelest E."/>
            <person name="Sherlock G."/>
            <person name="Sophianopoulou V."/>
            <person name="Squina F.M."/>
            <person name="Sun H."/>
            <person name="Susca A."/>
            <person name="Todd R.B."/>
            <person name="Tsang A."/>
            <person name="Unkles S.E."/>
            <person name="van de Wiele N."/>
            <person name="van Rossen-Uffink D."/>
            <person name="Oliveira J.V."/>
            <person name="Vesth T.C."/>
            <person name="Visser J."/>
            <person name="Yu J.-H."/>
            <person name="Zhou M."/>
            <person name="Andersen M.R."/>
            <person name="Archer D.B."/>
            <person name="Baker S.E."/>
            <person name="Benoit I."/>
            <person name="Brakhage A.A."/>
            <person name="Braus G.H."/>
            <person name="Fischer R."/>
            <person name="Frisvad J.C."/>
            <person name="Goldman G.H."/>
            <person name="Houbraken J."/>
            <person name="Oakley B."/>
            <person name="Pocsi I."/>
            <person name="Scazzocchio C."/>
            <person name="Seiboth B."/>
            <person name="vanKuyk P.A."/>
            <person name="Wortman J."/>
            <person name="Dyer P.S."/>
            <person name="Grigoriev I.V."/>
        </authorList>
    </citation>
    <scope>NUCLEOTIDE SEQUENCE [LARGE SCALE GENOMIC DNA]</scope>
    <source>
        <strain evidence="7">CBS 101740 / IMI 381727 / IBT 21946</strain>
    </source>
</reference>
<keyword evidence="2" id="KW-0479">Metal-binding</keyword>
<gene>
    <name evidence="6" type="ORF">ASPBRDRAFT_34133</name>
</gene>
<dbReference type="GO" id="GO:0046872">
    <property type="term" value="F:metal ion binding"/>
    <property type="evidence" value="ECO:0007669"/>
    <property type="project" value="UniProtKB-KW"/>
</dbReference>
<feature type="domain" description="CENP-V/GFA" evidence="5">
    <location>
        <begin position="3"/>
        <end position="117"/>
    </location>
</feature>
<evidence type="ECO:0000313" key="6">
    <source>
        <dbReference type="EMBL" id="OJJ67776.1"/>
    </source>
</evidence>
<dbReference type="PROSITE" id="PS51891">
    <property type="entry name" value="CENP_V_GFA"/>
    <property type="match status" value="1"/>
</dbReference>
<evidence type="ECO:0000259" key="5">
    <source>
        <dbReference type="PROSITE" id="PS51891"/>
    </source>
</evidence>
<dbReference type="OrthoDB" id="2212170at2759"/>
<name>A0A1L9U7X3_ASPBC</name>
<protein>
    <recommendedName>
        <fullName evidence="5">CENP-V/GFA domain-containing protein</fullName>
    </recommendedName>
</protein>
<dbReference type="AlphaFoldDB" id="A0A1L9U7X3"/>
<evidence type="ECO:0000256" key="3">
    <source>
        <dbReference type="ARBA" id="ARBA00022833"/>
    </source>
</evidence>
<dbReference type="InterPro" id="IPR006913">
    <property type="entry name" value="CENP-V/GFA"/>
</dbReference>
<proteinExistence type="inferred from homology"/>
<dbReference type="GO" id="GO:0016846">
    <property type="term" value="F:carbon-sulfur lyase activity"/>
    <property type="evidence" value="ECO:0007669"/>
    <property type="project" value="InterPro"/>
</dbReference>
<comment type="similarity">
    <text evidence="1">Belongs to the Gfa family.</text>
</comment>
<dbReference type="SUPFAM" id="SSF51316">
    <property type="entry name" value="Mss4-like"/>
    <property type="match status" value="1"/>
</dbReference>
<dbReference type="Proteomes" id="UP000184499">
    <property type="component" value="Unassembled WGS sequence"/>
</dbReference>
<accession>A0A1L9U7X3</accession>
<dbReference type="STRING" id="767769.A0A1L9U7X3"/>
<dbReference type="RefSeq" id="XP_067475025.1">
    <property type="nucleotide sequence ID" value="XM_067623195.1"/>
</dbReference>
<evidence type="ECO:0000256" key="1">
    <source>
        <dbReference type="ARBA" id="ARBA00005495"/>
    </source>
</evidence>
<evidence type="ECO:0000313" key="7">
    <source>
        <dbReference type="Proteomes" id="UP000184499"/>
    </source>
</evidence>
<dbReference type="EMBL" id="KV878693">
    <property type="protein sequence ID" value="OJJ67776.1"/>
    <property type="molecule type" value="Genomic_DNA"/>
</dbReference>
<dbReference type="InterPro" id="IPR011057">
    <property type="entry name" value="Mss4-like_sf"/>
</dbReference>
<dbReference type="VEuPathDB" id="FungiDB:ASPBRDRAFT_34133"/>
<keyword evidence="7" id="KW-1185">Reference proteome</keyword>
<dbReference type="OMA" id="GSCMCGG"/>